<keyword evidence="1" id="KW-0863">Zinc-finger</keyword>
<dbReference type="Pfam" id="PF01412">
    <property type="entry name" value="ArfGap"/>
    <property type="match status" value="1"/>
</dbReference>
<evidence type="ECO:0000256" key="1">
    <source>
        <dbReference type="PROSITE-ProRule" id="PRU00288"/>
    </source>
</evidence>
<protein>
    <recommendedName>
        <fullName evidence="2">Arf-GAP domain-containing protein</fullName>
    </recommendedName>
</protein>
<dbReference type="InterPro" id="IPR038508">
    <property type="entry name" value="ArfGAP_dom_sf"/>
</dbReference>
<evidence type="ECO:0000259" key="2">
    <source>
        <dbReference type="PROSITE" id="PS50115"/>
    </source>
</evidence>
<organism evidence="3 4">
    <name type="scientific">Jimgerdemannia flammicorona</name>
    <dbReference type="NCBI Taxonomy" id="994334"/>
    <lineage>
        <taxon>Eukaryota</taxon>
        <taxon>Fungi</taxon>
        <taxon>Fungi incertae sedis</taxon>
        <taxon>Mucoromycota</taxon>
        <taxon>Mucoromycotina</taxon>
        <taxon>Endogonomycetes</taxon>
        <taxon>Endogonales</taxon>
        <taxon>Endogonaceae</taxon>
        <taxon>Jimgerdemannia</taxon>
    </lineage>
</organism>
<dbReference type="GO" id="GO:0008270">
    <property type="term" value="F:zinc ion binding"/>
    <property type="evidence" value="ECO:0007669"/>
    <property type="project" value="UniProtKB-KW"/>
</dbReference>
<evidence type="ECO:0000313" key="3">
    <source>
        <dbReference type="EMBL" id="RUS20027.1"/>
    </source>
</evidence>
<dbReference type="EMBL" id="RBNJ01021287">
    <property type="protein sequence ID" value="RUS20027.1"/>
    <property type="molecule type" value="Genomic_DNA"/>
</dbReference>
<reference evidence="3 4" key="1">
    <citation type="journal article" date="2018" name="New Phytol.">
        <title>Phylogenomics of Endogonaceae and evolution of mycorrhizas within Mucoromycota.</title>
        <authorList>
            <person name="Chang Y."/>
            <person name="Desiro A."/>
            <person name="Na H."/>
            <person name="Sandor L."/>
            <person name="Lipzen A."/>
            <person name="Clum A."/>
            <person name="Barry K."/>
            <person name="Grigoriev I.V."/>
            <person name="Martin F.M."/>
            <person name="Stajich J.E."/>
            <person name="Smith M.E."/>
            <person name="Bonito G."/>
            <person name="Spatafora J.W."/>
        </authorList>
    </citation>
    <scope>NUCLEOTIDE SEQUENCE [LARGE SCALE GENOMIC DNA]</scope>
    <source>
        <strain evidence="3 4">AD002</strain>
    </source>
</reference>
<accession>A0A433PRB3</accession>
<dbReference type="InterPro" id="IPR051718">
    <property type="entry name" value="ARF_GTPase-activating"/>
</dbReference>
<keyword evidence="4" id="KW-1185">Reference proteome</keyword>
<keyword evidence="1" id="KW-0479">Metal-binding</keyword>
<comment type="caution">
    <text evidence="3">The sequence shown here is derived from an EMBL/GenBank/DDBJ whole genome shotgun (WGS) entry which is preliminary data.</text>
</comment>
<dbReference type="PANTHER" id="PTHR45705">
    <property type="entry name" value="FI20236P1"/>
    <property type="match status" value="1"/>
</dbReference>
<dbReference type="SMART" id="SM00105">
    <property type="entry name" value="ArfGap"/>
    <property type="match status" value="1"/>
</dbReference>
<dbReference type="InterPro" id="IPR001164">
    <property type="entry name" value="ArfGAP_dom"/>
</dbReference>
<evidence type="ECO:0000313" key="4">
    <source>
        <dbReference type="Proteomes" id="UP000274822"/>
    </source>
</evidence>
<proteinExistence type="predicted"/>
<dbReference type="GO" id="GO:0005737">
    <property type="term" value="C:cytoplasm"/>
    <property type="evidence" value="ECO:0007669"/>
    <property type="project" value="TreeGrafter"/>
</dbReference>
<dbReference type="PRINTS" id="PR00405">
    <property type="entry name" value="REVINTRACTNG"/>
</dbReference>
<feature type="domain" description="Arf-GAP" evidence="2">
    <location>
        <begin position="18"/>
        <end position="117"/>
    </location>
</feature>
<name>A0A433PRB3_9FUNG</name>
<dbReference type="InterPro" id="IPR037278">
    <property type="entry name" value="ARFGAP/RecO"/>
</dbReference>
<dbReference type="Proteomes" id="UP000274822">
    <property type="component" value="Unassembled WGS sequence"/>
</dbReference>
<dbReference type="AlphaFoldDB" id="A0A433PRB3"/>
<dbReference type="GO" id="GO:0005096">
    <property type="term" value="F:GTPase activator activity"/>
    <property type="evidence" value="ECO:0007669"/>
    <property type="project" value="InterPro"/>
</dbReference>
<dbReference type="PANTHER" id="PTHR45705:SF1">
    <property type="entry name" value="FI20236P1"/>
    <property type="match status" value="1"/>
</dbReference>
<dbReference type="PROSITE" id="PS50115">
    <property type="entry name" value="ARFGAP"/>
    <property type="match status" value="1"/>
</dbReference>
<dbReference type="SUPFAM" id="SSF57863">
    <property type="entry name" value="ArfGap/RecO-like zinc finger"/>
    <property type="match status" value="1"/>
</dbReference>
<sequence>MSTRHARTSDRQLNEKHNNILKDLLKKPANKFCADCKRKGMSPPLLVLFSPAPASTGRLLFFACLDPRWASWNIGVFMCIRCSGVHRSLGTHISKVKSVDLDIWTPEQIESITRWGDAEGRTPTGKVRLLIVNACPSALGNLDMLDRVMDQVKIRIQALGDERAYTGSQDFG</sequence>
<dbReference type="Gene3D" id="1.10.220.150">
    <property type="entry name" value="Arf GTPase activating protein"/>
    <property type="match status" value="1"/>
</dbReference>
<keyword evidence="1" id="KW-0862">Zinc</keyword>
<gene>
    <name evidence="3" type="ORF">BC938DRAFT_475642</name>
</gene>